<protein>
    <recommendedName>
        <fullName evidence="4">PorV/PorQ family protein</fullName>
    </recommendedName>
</protein>
<dbReference type="KEGG" id="rmr:Rmar_0357"/>
<evidence type="ECO:0008006" key="4">
    <source>
        <dbReference type="Google" id="ProtNLM"/>
    </source>
</evidence>
<evidence type="ECO:0000313" key="2">
    <source>
        <dbReference type="EMBL" id="ACY47261.1"/>
    </source>
</evidence>
<accession>D0ME37</accession>
<dbReference type="NCBIfam" id="NF033709">
    <property type="entry name" value="PorV_fam"/>
    <property type="match status" value="1"/>
</dbReference>
<dbReference type="SUPFAM" id="SSF56935">
    <property type="entry name" value="Porins"/>
    <property type="match status" value="1"/>
</dbReference>
<dbReference type="Pfam" id="PF03687">
    <property type="entry name" value="UPF0164"/>
    <property type="match status" value="1"/>
</dbReference>
<evidence type="ECO:0000313" key="3">
    <source>
        <dbReference type="Proteomes" id="UP000002221"/>
    </source>
</evidence>
<keyword evidence="3" id="KW-1185">Reference proteome</keyword>
<proteinExistence type="inferred from homology"/>
<dbReference type="STRING" id="518766.Rmar_0357"/>
<reference evidence="2 3" key="1">
    <citation type="journal article" date="2009" name="Stand. Genomic Sci.">
        <title>Complete genome sequence of Rhodothermus marinus type strain (R-10).</title>
        <authorList>
            <person name="Nolan M."/>
            <person name="Tindall B.J."/>
            <person name="Pomrenke H."/>
            <person name="Lapidus A."/>
            <person name="Copeland A."/>
            <person name="Glavina Del Rio T."/>
            <person name="Lucas S."/>
            <person name="Chen F."/>
            <person name="Tice H."/>
            <person name="Cheng J.F."/>
            <person name="Saunders E."/>
            <person name="Han C."/>
            <person name="Bruce D."/>
            <person name="Goodwin L."/>
            <person name="Chain P."/>
            <person name="Pitluck S."/>
            <person name="Ovchinikova G."/>
            <person name="Pati A."/>
            <person name="Ivanova N."/>
            <person name="Mavromatis K."/>
            <person name="Chen A."/>
            <person name="Palaniappan K."/>
            <person name="Land M."/>
            <person name="Hauser L."/>
            <person name="Chang Y.J."/>
            <person name="Jeffries C.D."/>
            <person name="Brettin T."/>
            <person name="Goker M."/>
            <person name="Bristow J."/>
            <person name="Eisen J.A."/>
            <person name="Markowitz V."/>
            <person name="Hugenholtz P."/>
            <person name="Kyrpides N.C."/>
            <person name="Klenk H.P."/>
            <person name="Detter J.C."/>
        </authorList>
    </citation>
    <scope>NUCLEOTIDE SEQUENCE [LARGE SCALE GENOMIC DNA]</scope>
    <source>
        <strain evidence="3">ATCC 43812 / DSM 4252 / R-10</strain>
    </source>
</reference>
<dbReference type="eggNOG" id="COG2067">
    <property type="taxonomic scope" value="Bacteria"/>
</dbReference>
<dbReference type="RefSeq" id="WP_012842873.1">
    <property type="nucleotide sequence ID" value="NC_013501.1"/>
</dbReference>
<dbReference type="AlphaFoldDB" id="D0ME37"/>
<dbReference type="Gene3D" id="2.40.160.60">
    <property type="entry name" value="Outer membrane protein transport protein (OMPP1/FadL/TodX)"/>
    <property type="match status" value="1"/>
</dbReference>
<dbReference type="HOGENOM" id="CLU_067062_0_0_10"/>
<dbReference type="InterPro" id="IPR005362">
    <property type="entry name" value="UPF0164"/>
</dbReference>
<gene>
    <name evidence="2" type="ordered locus">Rmar_0357</name>
</gene>
<organism evidence="2 3">
    <name type="scientific">Rhodothermus marinus (strain ATCC 43812 / DSM 4252 / R-10)</name>
    <name type="common">Rhodothermus obamensis</name>
    <dbReference type="NCBI Taxonomy" id="518766"/>
    <lineage>
        <taxon>Bacteria</taxon>
        <taxon>Pseudomonadati</taxon>
        <taxon>Rhodothermota</taxon>
        <taxon>Rhodothermia</taxon>
        <taxon>Rhodothermales</taxon>
        <taxon>Rhodothermaceae</taxon>
        <taxon>Rhodothermus</taxon>
    </lineage>
</organism>
<sequence>MQTGIRQGQWLAAIGLALVLAVPTRAQTVSKAGTVAGDFLQIGVGARAMAMGGSFVAAADDASALYWNPAGLAHLEGGEAMAVHSRWLADVSFDYLGAALRLGTLGTLGVSVTMLSVPDMLVRTEDRPEGTGEWFDAADLAIGLSYGRFITDRFAIGATAKFIQQRIWHSSAVGFAVDLGVQFRTDFFGGLTLGAAVYNFGTDMRMSGRDLRTFVDPDPTREGNNNRIPANYETDSWSLPLNFQFGVALRPVQTRMHQLLLTADALHPSANYESVNVGIEYGFQQRIFLRGGYHALFLPGAEGGLSAGLAVHQVLPYAGGLAKLEYAYRDSGRLGGVHIVGIGITF</sequence>
<dbReference type="EMBL" id="CP001807">
    <property type="protein sequence ID" value="ACY47261.1"/>
    <property type="molecule type" value="Genomic_DNA"/>
</dbReference>
<evidence type="ECO:0000256" key="1">
    <source>
        <dbReference type="ARBA" id="ARBA00005846"/>
    </source>
</evidence>
<comment type="similarity">
    <text evidence="1">Belongs to the UPF0164 family.</text>
</comment>
<name>D0ME37_RHOM4</name>
<dbReference type="Proteomes" id="UP000002221">
    <property type="component" value="Chromosome"/>
</dbReference>
<dbReference type="OrthoDB" id="9808507at2"/>